<dbReference type="Pfam" id="PF02517">
    <property type="entry name" value="Rce1-like"/>
    <property type="match status" value="1"/>
</dbReference>
<evidence type="ECO:0000259" key="2">
    <source>
        <dbReference type="Pfam" id="PF02517"/>
    </source>
</evidence>
<proteinExistence type="predicted"/>
<evidence type="ECO:0000313" key="4">
    <source>
        <dbReference type="Proteomes" id="UP000605784"/>
    </source>
</evidence>
<keyword evidence="1" id="KW-1133">Transmembrane helix</keyword>
<dbReference type="EMBL" id="BMOU01000004">
    <property type="protein sequence ID" value="GGN96217.1"/>
    <property type="molecule type" value="Genomic_DNA"/>
</dbReference>
<keyword evidence="1" id="KW-0472">Membrane</keyword>
<reference evidence="3" key="2">
    <citation type="submission" date="2020-09" db="EMBL/GenBank/DDBJ databases">
        <authorList>
            <person name="Sun Q."/>
            <person name="Ohkuma M."/>
        </authorList>
    </citation>
    <scope>NUCLEOTIDE SEQUENCE</scope>
    <source>
        <strain evidence="3">JCM 17820</strain>
    </source>
</reference>
<dbReference type="Proteomes" id="UP000605784">
    <property type="component" value="Unassembled WGS sequence"/>
</dbReference>
<sequence length="283" mass="29616">MSHTATDPPSFERGSLVPVVAYLLTIAVLSGFVLVSSGESPSPLLGMVWGLFLVALAVGAFVVEGVSPRSLVPPLRSVAPVFALVAAFWALYNLLAFGLALGGVPGVTTTPSRVTAHPSLYLAALGSALLFTAIPEELVFRGYLQSKVGALAESRTRRSVATGIAVAAVLFALFHLPRWFLASGHGVGSALAVRLLGLTLMGLTYGLVYALTRNLLLVALFHATMNQPPFLLTVQFPAEFHLLVGLVEYAAMVALVVVAVRLGGSTELTVSRARHAPSSATDD</sequence>
<feature type="domain" description="CAAX prenyl protease 2/Lysostaphin resistance protein A-like" evidence="2">
    <location>
        <begin position="121"/>
        <end position="226"/>
    </location>
</feature>
<keyword evidence="1" id="KW-0812">Transmembrane</keyword>
<gene>
    <name evidence="3" type="ORF">GCM10009030_24270</name>
</gene>
<keyword evidence="4" id="KW-1185">Reference proteome</keyword>
<feature type="transmembrane region" description="Helical" evidence="1">
    <location>
        <begin position="187"/>
        <end position="208"/>
    </location>
</feature>
<protein>
    <recommendedName>
        <fullName evidence="2">CAAX prenyl protease 2/Lysostaphin resistance protein A-like domain-containing protein</fullName>
    </recommendedName>
</protein>
<feature type="transmembrane region" description="Helical" evidence="1">
    <location>
        <begin position="16"/>
        <end position="35"/>
    </location>
</feature>
<evidence type="ECO:0000313" key="3">
    <source>
        <dbReference type="EMBL" id="GGN96217.1"/>
    </source>
</evidence>
<feature type="transmembrane region" description="Helical" evidence="1">
    <location>
        <begin position="160"/>
        <end position="181"/>
    </location>
</feature>
<feature type="transmembrane region" description="Helical" evidence="1">
    <location>
        <begin position="120"/>
        <end position="140"/>
    </location>
</feature>
<feature type="transmembrane region" description="Helical" evidence="1">
    <location>
        <begin position="47"/>
        <end position="66"/>
    </location>
</feature>
<feature type="transmembrane region" description="Helical" evidence="1">
    <location>
        <begin position="78"/>
        <end position="100"/>
    </location>
</feature>
<feature type="transmembrane region" description="Helical" evidence="1">
    <location>
        <begin position="240"/>
        <end position="264"/>
    </location>
</feature>
<reference evidence="3" key="1">
    <citation type="journal article" date="2014" name="Int. J. Syst. Evol. Microbiol.">
        <title>Complete genome sequence of Corynebacterium casei LMG S-19264T (=DSM 44701T), isolated from a smear-ripened cheese.</title>
        <authorList>
            <consortium name="US DOE Joint Genome Institute (JGI-PGF)"/>
            <person name="Walter F."/>
            <person name="Albersmeier A."/>
            <person name="Kalinowski J."/>
            <person name="Ruckert C."/>
        </authorList>
    </citation>
    <scope>NUCLEOTIDE SEQUENCE</scope>
    <source>
        <strain evidence="3">JCM 17820</strain>
    </source>
</reference>
<accession>A0A830GL89</accession>
<feature type="transmembrane region" description="Helical" evidence="1">
    <location>
        <begin position="215"/>
        <end position="234"/>
    </location>
</feature>
<comment type="caution">
    <text evidence="3">The sequence shown here is derived from an EMBL/GenBank/DDBJ whole genome shotgun (WGS) entry which is preliminary data.</text>
</comment>
<dbReference type="GO" id="GO:0080120">
    <property type="term" value="P:CAAX-box protein maturation"/>
    <property type="evidence" value="ECO:0007669"/>
    <property type="project" value="UniProtKB-ARBA"/>
</dbReference>
<organism evidence="3 4">
    <name type="scientific">Haloarcula pellucida</name>
    <dbReference type="NCBI Taxonomy" id="1427151"/>
    <lineage>
        <taxon>Archaea</taxon>
        <taxon>Methanobacteriati</taxon>
        <taxon>Methanobacteriota</taxon>
        <taxon>Stenosarchaea group</taxon>
        <taxon>Halobacteria</taxon>
        <taxon>Halobacteriales</taxon>
        <taxon>Haloarculaceae</taxon>
        <taxon>Haloarcula</taxon>
    </lineage>
</organism>
<dbReference type="InterPro" id="IPR003675">
    <property type="entry name" value="Rce1/LyrA-like_dom"/>
</dbReference>
<dbReference type="RefSeq" id="WP_188997983.1">
    <property type="nucleotide sequence ID" value="NZ_BMOU01000004.1"/>
</dbReference>
<dbReference type="AlphaFoldDB" id="A0A830GL89"/>
<evidence type="ECO:0000256" key="1">
    <source>
        <dbReference type="SAM" id="Phobius"/>
    </source>
</evidence>
<dbReference type="GO" id="GO:0004175">
    <property type="term" value="F:endopeptidase activity"/>
    <property type="evidence" value="ECO:0007669"/>
    <property type="project" value="UniProtKB-ARBA"/>
</dbReference>
<name>A0A830GL89_9EURY</name>